<name>A0A1C3ECV2_9PLAN</name>
<dbReference type="EMBL" id="LYDR01000093">
    <property type="protein sequence ID" value="ODA31061.1"/>
    <property type="molecule type" value="Genomic_DNA"/>
</dbReference>
<dbReference type="PIRSF" id="PIRSF033091">
    <property type="entry name" value="Pesterase_YhaO"/>
    <property type="match status" value="1"/>
</dbReference>
<feature type="domain" description="Calcineurin-like phosphoesterase" evidence="2">
    <location>
        <begin position="4"/>
        <end position="197"/>
    </location>
</feature>
<evidence type="ECO:0000313" key="4">
    <source>
        <dbReference type="Proteomes" id="UP000094828"/>
    </source>
</evidence>
<keyword evidence="4" id="KW-1185">Reference proteome</keyword>
<gene>
    <name evidence="3" type="ORF">A6X21_23005</name>
</gene>
<dbReference type="Proteomes" id="UP000094828">
    <property type="component" value="Unassembled WGS sequence"/>
</dbReference>
<evidence type="ECO:0000313" key="3">
    <source>
        <dbReference type="EMBL" id="ODA31061.1"/>
    </source>
</evidence>
<dbReference type="PANTHER" id="PTHR30337">
    <property type="entry name" value="COMPONENT OF ATP-DEPENDENT DSDNA EXONUCLEASE"/>
    <property type="match status" value="1"/>
</dbReference>
<keyword evidence="1" id="KW-0378">Hydrolase</keyword>
<dbReference type="AlphaFoldDB" id="A0A1C3ECV2"/>
<dbReference type="SUPFAM" id="SSF56300">
    <property type="entry name" value="Metallo-dependent phosphatases"/>
    <property type="match status" value="1"/>
</dbReference>
<dbReference type="GO" id="GO:0016787">
    <property type="term" value="F:hydrolase activity"/>
    <property type="evidence" value="ECO:0007669"/>
    <property type="project" value="UniProtKB-KW"/>
</dbReference>
<dbReference type="InterPro" id="IPR029052">
    <property type="entry name" value="Metallo-depent_PP-like"/>
</dbReference>
<comment type="caution">
    <text evidence="3">The sequence shown here is derived from an EMBL/GenBank/DDBJ whole genome shotgun (WGS) entry which is preliminary data.</text>
</comment>
<dbReference type="Pfam" id="PF00149">
    <property type="entry name" value="Metallophos"/>
    <property type="match status" value="1"/>
</dbReference>
<dbReference type="InterPro" id="IPR050535">
    <property type="entry name" value="DNA_Repair-Maintenance_Comp"/>
</dbReference>
<dbReference type="InterPro" id="IPR004843">
    <property type="entry name" value="Calcineurin-like_PHP"/>
</dbReference>
<evidence type="ECO:0000259" key="2">
    <source>
        <dbReference type="Pfam" id="PF00149"/>
    </source>
</evidence>
<dbReference type="PANTHER" id="PTHR30337:SF7">
    <property type="entry name" value="PHOSPHOESTERASE"/>
    <property type="match status" value="1"/>
</dbReference>
<dbReference type="STRING" id="1841610.A6X21_23005"/>
<protein>
    <recommendedName>
        <fullName evidence="2">Calcineurin-like phosphoesterase domain-containing protein</fullName>
    </recommendedName>
</protein>
<reference evidence="3 4" key="1">
    <citation type="submission" date="2016-05" db="EMBL/GenBank/DDBJ databases">
        <title>Genomic and physiological characterization of Planctopirus sp. isolated from fresh water lake.</title>
        <authorList>
            <person name="Subhash Y."/>
            <person name="Ramana C."/>
        </authorList>
    </citation>
    <scope>NUCLEOTIDE SEQUENCE [LARGE SCALE GENOMIC DNA]</scope>
    <source>
        <strain evidence="3 4">JC280</strain>
    </source>
</reference>
<dbReference type="RefSeq" id="WP_068848014.1">
    <property type="nucleotide sequence ID" value="NZ_LYDR01000093.1"/>
</dbReference>
<evidence type="ECO:0000256" key="1">
    <source>
        <dbReference type="ARBA" id="ARBA00022801"/>
    </source>
</evidence>
<accession>A0A1C3ECV2</accession>
<dbReference type="InterPro" id="IPR041796">
    <property type="entry name" value="Mre11_N"/>
</dbReference>
<sequence length="449" mass="49141">MPSFLHVADLHLDSPRSGLSRDASAPVSEIQQAPRRALERLIDEALRRKVSAVVIAGDLYDGDWKDHQTGLFFVRQAQKLADARIPVVMVTGNHDAQSVITQQLPLPPNVKVLSVDAPETFLLDDCGLALHGQGFKNRAVPQNLSANYPARVNSLFNVGLLHTSLTGFEGHEVYAPCSLSDLARTGYEYWALGHIHKRQEFPLASGGIAVFPGNLQGRHIRECGPKGCEIIEYQANGILSRESIVLDVFRWELLSIAVDGLSSRDEILALIEDHLRAFRASADPQPHALRIELIGATTCHGLLIDRQRELRAEVQSLVVQSGSGNWWLEDLSLRTTFPEASIETALASAASQELLALARSELQAAHSSPELHRLMQSLTEDLRKKLPAEISWSEILSPTSSLPAGSKTNQATSTAGVEWSPLLEESLALLSARLEQPQTQISTGRKGRS</sequence>
<dbReference type="Gene3D" id="3.60.21.10">
    <property type="match status" value="1"/>
</dbReference>
<dbReference type="CDD" id="cd00840">
    <property type="entry name" value="MPP_Mre11_N"/>
    <property type="match status" value="1"/>
</dbReference>
<dbReference type="InterPro" id="IPR014576">
    <property type="entry name" value="Pesterase_YhaO"/>
</dbReference>
<dbReference type="OrthoDB" id="9773856at2"/>
<proteinExistence type="predicted"/>
<organism evidence="3 4">
    <name type="scientific">Planctopirus hydrillae</name>
    <dbReference type="NCBI Taxonomy" id="1841610"/>
    <lineage>
        <taxon>Bacteria</taxon>
        <taxon>Pseudomonadati</taxon>
        <taxon>Planctomycetota</taxon>
        <taxon>Planctomycetia</taxon>
        <taxon>Planctomycetales</taxon>
        <taxon>Planctomycetaceae</taxon>
        <taxon>Planctopirus</taxon>
    </lineage>
</organism>